<dbReference type="SUPFAM" id="SSF50156">
    <property type="entry name" value="PDZ domain-like"/>
    <property type="match status" value="2"/>
</dbReference>
<dbReference type="SMART" id="SM00228">
    <property type="entry name" value="PDZ"/>
    <property type="match status" value="2"/>
</dbReference>
<feature type="region of interest" description="Disordered" evidence="1">
    <location>
        <begin position="245"/>
        <end position="285"/>
    </location>
</feature>
<evidence type="ECO:0000313" key="4">
    <source>
        <dbReference type="Proteomes" id="UP001201812"/>
    </source>
</evidence>
<dbReference type="CDD" id="cd00136">
    <property type="entry name" value="PDZ_canonical"/>
    <property type="match status" value="1"/>
</dbReference>
<feature type="region of interest" description="Disordered" evidence="1">
    <location>
        <begin position="357"/>
        <end position="425"/>
    </location>
</feature>
<dbReference type="PANTHER" id="PTHR11324:SF16">
    <property type="entry name" value="PDZ DOMAIN-CONTAINING PROTEIN 2"/>
    <property type="match status" value="1"/>
</dbReference>
<dbReference type="AlphaFoldDB" id="A0AAD4R5J3"/>
<feature type="compositionally biased region" description="Polar residues" evidence="1">
    <location>
        <begin position="374"/>
        <end position="385"/>
    </location>
</feature>
<feature type="compositionally biased region" description="Polar residues" evidence="1">
    <location>
        <begin position="404"/>
        <end position="414"/>
    </location>
</feature>
<evidence type="ECO:0000259" key="2">
    <source>
        <dbReference type="PROSITE" id="PS50106"/>
    </source>
</evidence>
<sequence>MNSSTTNDNHRNETTKPSSKFYTKMRQGELPNYAVGHREPPPPDSNIFRGYSGHHSRSPSHKLTQSSDESYTSVCHIGTYGGTHKVLISPTNSHPVPGSGSSSALFDDLDRRVSKSRSQFSNDTILHPLKIDSGVGSVTNLNQYLNTTSNYNHCRSMSVEQSPNAYHSEMAPRSPLYRSPEVPERKVTYQTAKSLKSPSLNTNRAQFLTSTIEFELNSPSDRLNSGHVLAKPAQAVVYDDHLRTTERPCESEDSALPDSSSSMSPTSSSSSHNGGETTLVPQSNSRVGFDYQWKHTPNSYQNGEAVPKKRFQQIGYGQWAKVEYLEAGGVSKRSPEKQIPSIRTHSADHSVALKDKRIPARSSPSSPSLANAVWTPSPQKRQQPIRTGWQEIKEAKLSKPPIQHSKSQTKSLTLEENEEAEAPLKPVNELIKQFAQLEREPVSNDVPSLTKNTASSKFITPSAKPVTFSETYNKSNAIERTPKPLFHLLHQSSHESLSVCTSESAMSETESVGTSVYRNNNFSSDNAKVVYDSEISPRLWPRQISPACVKEELFDVKPSEKKLSTSIDEKSVKIETSAEPFTNEYRKQIIPQKAQNEPKILEKAMPKQLEEIRNILKTDFNNYHLFVVTLQRHPCIEDGSVGVILTMAQDPAVNSSQSHMTIQRVITGSIADQDGRLAKGDRLFFIQDQSTQGMNASEARALLKRSAPTVTFVVGRISYVSSNNELSSSSSYNSSTNHEEIFSSDPALEQYSRTPITVTLNKSEIGVGFSIDGGRDSKFGDRPIVVKKIFCVGEAAKNGRISIGDEIRSVDGISLSGMSHLEAWKTLKNRPEGPSQFVVYKRIVK</sequence>
<gene>
    <name evidence="3" type="ORF">DdX_07149</name>
</gene>
<proteinExistence type="predicted"/>
<comment type="caution">
    <text evidence="3">The sequence shown here is derived from an EMBL/GenBank/DDBJ whole genome shotgun (WGS) entry which is preliminary data.</text>
</comment>
<dbReference type="EMBL" id="JAKKPZ010000009">
    <property type="protein sequence ID" value="KAI1717403.1"/>
    <property type="molecule type" value="Genomic_DNA"/>
</dbReference>
<organism evidence="3 4">
    <name type="scientific">Ditylenchus destructor</name>
    <dbReference type="NCBI Taxonomy" id="166010"/>
    <lineage>
        <taxon>Eukaryota</taxon>
        <taxon>Metazoa</taxon>
        <taxon>Ecdysozoa</taxon>
        <taxon>Nematoda</taxon>
        <taxon>Chromadorea</taxon>
        <taxon>Rhabditida</taxon>
        <taxon>Tylenchina</taxon>
        <taxon>Tylenchomorpha</taxon>
        <taxon>Sphaerularioidea</taxon>
        <taxon>Anguinidae</taxon>
        <taxon>Anguininae</taxon>
        <taxon>Ditylenchus</taxon>
    </lineage>
</organism>
<feature type="compositionally biased region" description="Polar residues" evidence="1">
    <location>
        <begin position="272"/>
        <end position="285"/>
    </location>
</feature>
<dbReference type="Pfam" id="PF00595">
    <property type="entry name" value="PDZ"/>
    <property type="match status" value="2"/>
</dbReference>
<feature type="region of interest" description="Disordered" evidence="1">
    <location>
        <begin position="1"/>
        <end position="69"/>
    </location>
</feature>
<dbReference type="InterPro" id="IPR036034">
    <property type="entry name" value="PDZ_sf"/>
</dbReference>
<dbReference type="PANTHER" id="PTHR11324">
    <property type="entry name" value="IL16-RELATED"/>
    <property type="match status" value="1"/>
</dbReference>
<feature type="domain" description="PDZ" evidence="2">
    <location>
        <begin position="627"/>
        <end position="718"/>
    </location>
</feature>
<feature type="compositionally biased region" description="Low complexity" evidence="1">
    <location>
        <begin position="254"/>
        <end position="271"/>
    </location>
</feature>
<dbReference type="InterPro" id="IPR001478">
    <property type="entry name" value="PDZ"/>
</dbReference>
<keyword evidence="4" id="KW-1185">Reference proteome</keyword>
<dbReference type="PROSITE" id="PS50106">
    <property type="entry name" value="PDZ"/>
    <property type="match status" value="2"/>
</dbReference>
<reference evidence="3" key="1">
    <citation type="submission" date="2022-01" db="EMBL/GenBank/DDBJ databases">
        <title>Genome Sequence Resource for Two Populations of Ditylenchus destructor, the Migratory Endoparasitic Phytonematode.</title>
        <authorList>
            <person name="Zhang H."/>
            <person name="Lin R."/>
            <person name="Xie B."/>
        </authorList>
    </citation>
    <scope>NUCLEOTIDE SEQUENCE</scope>
    <source>
        <strain evidence="3">BazhouSP</strain>
    </source>
</reference>
<name>A0AAD4R5J3_9BILA</name>
<dbReference type="Proteomes" id="UP001201812">
    <property type="component" value="Unassembled WGS sequence"/>
</dbReference>
<evidence type="ECO:0000313" key="3">
    <source>
        <dbReference type="EMBL" id="KAI1717403.1"/>
    </source>
</evidence>
<protein>
    <submittedName>
        <fullName evidence="3">PDZ domain (Also known as DHR or GLGF) domain-containing protein</fullName>
    </submittedName>
</protein>
<accession>A0AAD4R5J3</accession>
<dbReference type="Gene3D" id="2.30.42.10">
    <property type="match status" value="2"/>
</dbReference>
<feature type="domain" description="PDZ" evidence="2">
    <location>
        <begin position="757"/>
        <end position="829"/>
    </location>
</feature>
<evidence type="ECO:0000256" key="1">
    <source>
        <dbReference type="SAM" id="MobiDB-lite"/>
    </source>
</evidence>